<evidence type="ECO:0000313" key="12">
    <source>
        <dbReference type="EMBL" id="KAB3523462.1"/>
    </source>
</evidence>
<dbReference type="PROSITE" id="PS01085">
    <property type="entry name" value="RIBUL_P_3_EPIMER_1"/>
    <property type="match status" value="1"/>
</dbReference>
<feature type="binding site" evidence="10">
    <location>
        <begin position="144"/>
        <end position="147"/>
    </location>
    <ligand>
        <name>substrate</name>
    </ligand>
</feature>
<comment type="function">
    <text evidence="10">Catalyzes the reversible epimerization of D-ribulose 5-phosphate to D-xylulose 5-phosphate.</text>
</comment>
<sequence length="228" mass="24330">MTQQTVIAPSILAADFGKLVEEIQRVPEADWLHIDVMDGHFVPNLSFGLPVAKSLVGHTEQHLDVHLMIEDPEHWAPDYAQDFHSVTFHLEAVKDIDAARDLAATLRDAGTMAGVSIKPNTPVEPLLDHLDAFDIILVMSVEPGFGGQSFMPEVLSKVQLLRSRIDQEGLSTLIEIDGGIGVDTAAQSAAAGVDVYVAGSSVFGAEDPTAQVEAIRQAAESASSPTAN</sequence>
<feature type="binding site" evidence="10">
    <location>
        <position position="66"/>
    </location>
    <ligand>
        <name>a divalent metal cation</name>
        <dbReference type="ChEBI" id="CHEBI:60240"/>
    </ligand>
</feature>
<proteinExistence type="inferred from homology"/>
<evidence type="ECO:0000256" key="7">
    <source>
        <dbReference type="ARBA" id="ARBA00013188"/>
    </source>
</evidence>
<dbReference type="EMBL" id="WBZJ01000001">
    <property type="protein sequence ID" value="KAB3523462.1"/>
    <property type="molecule type" value="Genomic_DNA"/>
</dbReference>
<dbReference type="PROSITE" id="PS01086">
    <property type="entry name" value="RIBUL_P_3_EPIMER_2"/>
    <property type="match status" value="1"/>
</dbReference>
<gene>
    <name evidence="10 12" type="primary">rpe</name>
    <name evidence="12" type="ORF">F8377_04915</name>
</gene>
<comment type="cofactor">
    <cofactor evidence="10">
        <name>a divalent metal cation</name>
        <dbReference type="ChEBI" id="CHEBI:60240"/>
    </cofactor>
    <text evidence="10">Binds 1 divalent metal cation per subunit.</text>
</comment>
<dbReference type="RefSeq" id="WP_151844140.1">
    <property type="nucleotide sequence ID" value="NZ_WBZJ01000001.1"/>
</dbReference>
<dbReference type="EC" id="5.1.3.1" evidence="7 10"/>
<feature type="binding site" evidence="10">
    <location>
        <position position="35"/>
    </location>
    <ligand>
        <name>a divalent metal cation</name>
        <dbReference type="ChEBI" id="CHEBI:60240"/>
    </ligand>
</feature>
<accession>A0ABQ6VGB4</accession>
<feature type="active site" description="Proton acceptor" evidence="10">
    <location>
        <position position="35"/>
    </location>
</feature>
<comment type="cofactor">
    <cofactor evidence="2">
        <name>Mn(2+)</name>
        <dbReference type="ChEBI" id="CHEBI:29035"/>
    </cofactor>
</comment>
<evidence type="ECO:0000256" key="9">
    <source>
        <dbReference type="ARBA" id="ARBA00023235"/>
    </source>
</evidence>
<dbReference type="PANTHER" id="PTHR11749">
    <property type="entry name" value="RIBULOSE-5-PHOSPHATE-3-EPIMERASE"/>
    <property type="match status" value="1"/>
</dbReference>
<evidence type="ECO:0000256" key="2">
    <source>
        <dbReference type="ARBA" id="ARBA00001936"/>
    </source>
</evidence>
<evidence type="ECO:0000256" key="6">
    <source>
        <dbReference type="ARBA" id="ARBA00009541"/>
    </source>
</evidence>
<feature type="binding site" evidence="10">
    <location>
        <begin position="177"/>
        <end position="179"/>
    </location>
    <ligand>
        <name>substrate</name>
    </ligand>
</feature>
<feature type="binding site" evidence="10">
    <location>
        <position position="33"/>
    </location>
    <ligand>
        <name>a divalent metal cation</name>
        <dbReference type="ChEBI" id="CHEBI:60240"/>
    </ligand>
</feature>
<comment type="catalytic activity">
    <reaction evidence="1 10 11">
        <text>D-ribulose 5-phosphate = D-xylulose 5-phosphate</text>
        <dbReference type="Rhea" id="RHEA:13677"/>
        <dbReference type="ChEBI" id="CHEBI:57737"/>
        <dbReference type="ChEBI" id="CHEBI:58121"/>
        <dbReference type="EC" id="5.1.3.1"/>
    </reaction>
</comment>
<feature type="binding site" evidence="10">
    <location>
        <position position="66"/>
    </location>
    <ligand>
        <name>substrate</name>
    </ligand>
</feature>
<dbReference type="SUPFAM" id="SSF51366">
    <property type="entry name" value="Ribulose-phoshate binding barrel"/>
    <property type="match status" value="1"/>
</dbReference>
<feature type="binding site" evidence="10">
    <location>
        <position position="10"/>
    </location>
    <ligand>
        <name>substrate</name>
    </ligand>
</feature>
<evidence type="ECO:0000256" key="3">
    <source>
        <dbReference type="ARBA" id="ARBA00001941"/>
    </source>
</evidence>
<dbReference type="InterPro" id="IPR013785">
    <property type="entry name" value="Aldolase_TIM"/>
</dbReference>
<protein>
    <recommendedName>
        <fullName evidence="7 10">Ribulose-phosphate 3-epimerase</fullName>
        <ecNumber evidence="7 10">5.1.3.1</ecNumber>
    </recommendedName>
</protein>
<dbReference type="Proteomes" id="UP000436181">
    <property type="component" value="Unassembled WGS sequence"/>
</dbReference>
<evidence type="ECO:0000256" key="8">
    <source>
        <dbReference type="ARBA" id="ARBA00022723"/>
    </source>
</evidence>
<evidence type="ECO:0000256" key="4">
    <source>
        <dbReference type="ARBA" id="ARBA00001947"/>
    </source>
</evidence>
<comment type="cofactor">
    <cofactor evidence="4">
        <name>Zn(2+)</name>
        <dbReference type="ChEBI" id="CHEBI:29105"/>
    </cofactor>
</comment>
<comment type="pathway">
    <text evidence="10">Carbohydrate degradation.</text>
</comment>
<feature type="binding site" evidence="10">
    <location>
        <position position="177"/>
    </location>
    <ligand>
        <name>a divalent metal cation</name>
        <dbReference type="ChEBI" id="CHEBI:60240"/>
    </ligand>
</feature>
<dbReference type="InterPro" id="IPR026019">
    <property type="entry name" value="Ribul_P_3_epim"/>
</dbReference>
<evidence type="ECO:0000256" key="5">
    <source>
        <dbReference type="ARBA" id="ARBA00001954"/>
    </source>
</evidence>
<keyword evidence="13" id="KW-1185">Reference proteome</keyword>
<comment type="cofactor">
    <cofactor evidence="3">
        <name>Co(2+)</name>
        <dbReference type="ChEBI" id="CHEBI:48828"/>
    </cofactor>
</comment>
<dbReference type="InterPro" id="IPR011060">
    <property type="entry name" value="RibuloseP-bd_barrel"/>
</dbReference>
<dbReference type="HAMAP" id="MF_02227">
    <property type="entry name" value="RPE"/>
    <property type="match status" value="1"/>
</dbReference>
<evidence type="ECO:0000256" key="1">
    <source>
        <dbReference type="ARBA" id="ARBA00001782"/>
    </source>
</evidence>
<comment type="cofactor">
    <cofactor evidence="5">
        <name>Fe(2+)</name>
        <dbReference type="ChEBI" id="CHEBI:29033"/>
    </cofactor>
</comment>
<reference evidence="12 13" key="1">
    <citation type="submission" date="2019-10" db="EMBL/GenBank/DDBJ databases">
        <title>Corynebacterium sp novel species isolated from the respiratory tract of Marmot.</title>
        <authorList>
            <person name="Zhang G."/>
        </authorList>
    </citation>
    <scope>NUCLEOTIDE SEQUENCE [LARGE SCALE GENOMIC DNA]</scope>
    <source>
        <strain evidence="12 13">336</strain>
    </source>
</reference>
<evidence type="ECO:0000256" key="10">
    <source>
        <dbReference type="HAMAP-Rule" id="MF_02227"/>
    </source>
</evidence>
<evidence type="ECO:0000313" key="13">
    <source>
        <dbReference type="Proteomes" id="UP000436181"/>
    </source>
</evidence>
<dbReference type="CDD" id="cd00429">
    <property type="entry name" value="RPE"/>
    <property type="match status" value="1"/>
</dbReference>
<dbReference type="NCBIfam" id="TIGR01163">
    <property type="entry name" value="rpe"/>
    <property type="match status" value="1"/>
</dbReference>
<dbReference type="PIRSF" id="PIRSF001461">
    <property type="entry name" value="RPE"/>
    <property type="match status" value="1"/>
</dbReference>
<comment type="similarity">
    <text evidence="6 10 11">Belongs to the ribulose-phosphate 3-epimerase family.</text>
</comment>
<dbReference type="NCBIfam" id="NF004076">
    <property type="entry name" value="PRK05581.1-4"/>
    <property type="match status" value="1"/>
</dbReference>
<evidence type="ECO:0000256" key="11">
    <source>
        <dbReference type="PIRNR" id="PIRNR001461"/>
    </source>
</evidence>
<name>A0ABQ6VGB4_9CORY</name>
<feature type="binding site" evidence="10">
    <location>
        <begin position="199"/>
        <end position="200"/>
    </location>
    <ligand>
        <name>substrate</name>
    </ligand>
</feature>
<dbReference type="Pfam" id="PF00834">
    <property type="entry name" value="Ribul_P_3_epim"/>
    <property type="match status" value="1"/>
</dbReference>
<dbReference type="GO" id="GO:0004750">
    <property type="term" value="F:D-ribulose-phosphate 3-epimerase activity"/>
    <property type="evidence" value="ECO:0007669"/>
    <property type="project" value="UniProtKB-EC"/>
</dbReference>
<feature type="active site" description="Proton donor" evidence="10">
    <location>
        <position position="177"/>
    </location>
</feature>
<keyword evidence="10 11" id="KW-0119">Carbohydrate metabolism</keyword>
<keyword evidence="8 10" id="KW-0479">Metal-binding</keyword>
<keyword evidence="9 10" id="KW-0413">Isomerase</keyword>
<dbReference type="InterPro" id="IPR000056">
    <property type="entry name" value="Ribul_P_3_epim-like"/>
</dbReference>
<dbReference type="Gene3D" id="3.20.20.70">
    <property type="entry name" value="Aldolase class I"/>
    <property type="match status" value="1"/>
</dbReference>
<comment type="caution">
    <text evidence="12">The sequence shown here is derived from an EMBL/GenBank/DDBJ whole genome shotgun (WGS) entry which is preliminary data.</text>
</comment>
<organism evidence="12 13">
    <name type="scientific">Corynebacterium zhongnanshanii</name>
    <dbReference type="NCBI Taxonomy" id="2768834"/>
    <lineage>
        <taxon>Bacteria</taxon>
        <taxon>Bacillati</taxon>
        <taxon>Actinomycetota</taxon>
        <taxon>Actinomycetes</taxon>
        <taxon>Mycobacteriales</taxon>
        <taxon>Corynebacteriaceae</taxon>
        <taxon>Corynebacterium</taxon>
    </lineage>
</organism>